<name>A0A844GLW5_9FIRM</name>
<evidence type="ECO:0000259" key="1">
    <source>
        <dbReference type="Pfam" id="PF13443"/>
    </source>
</evidence>
<evidence type="ECO:0000313" key="2">
    <source>
        <dbReference type="EMBL" id="MTD61247.1"/>
    </source>
</evidence>
<dbReference type="Proteomes" id="UP000437824">
    <property type="component" value="Unassembled WGS sequence"/>
</dbReference>
<dbReference type="Gene3D" id="1.10.260.40">
    <property type="entry name" value="lambda repressor-like DNA-binding domains"/>
    <property type="match status" value="1"/>
</dbReference>
<evidence type="ECO:0000313" key="3">
    <source>
        <dbReference type="Proteomes" id="UP000437824"/>
    </source>
</evidence>
<protein>
    <submittedName>
        <fullName evidence="2">Helix-turn-helix domain-containing protein</fullName>
    </submittedName>
</protein>
<organism evidence="2 3">
    <name type="scientific">Blautia luti DSM 14534 = JCM 17040</name>
    <dbReference type="NCBI Taxonomy" id="649762"/>
    <lineage>
        <taxon>Bacteria</taxon>
        <taxon>Bacillati</taxon>
        <taxon>Bacillota</taxon>
        <taxon>Clostridia</taxon>
        <taxon>Lachnospirales</taxon>
        <taxon>Lachnospiraceae</taxon>
        <taxon>Blautia</taxon>
    </lineage>
</organism>
<sequence length="74" mass="8863">MICYDKLWITMEKRGISQYDLYMNYGIHRSLLDRLRHNKNIETFTLNKLCTILNCDLCDIAEYIPDETDTDQNL</sequence>
<reference evidence="2 3" key="1">
    <citation type="submission" date="2019-11" db="EMBL/GenBank/DDBJ databases">
        <title>Draft genome sequence of Blautia luti DSM 14534T, isolated from human stool.</title>
        <authorList>
            <person name="Ortiz R."/>
            <person name="Melis-Arcos F."/>
            <person name="Covarrubias P."/>
            <person name="Cardenas J.P."/>
            <person name="Perez-Donoso J."/>
            <person name="Almonacid D."/>
        </authorList>
    </citation>
    <scope>NUCLEOTIDE SEQUENCE [LARGE SCALE GENOMIC DNA]</scope>
    <source>
        <strain evidence="2 3">DSM 14534</strain>
    </source>
</reference>
<dbReference type="RefSeq" id="WP_118508426.1">
    <property type="nucleotide sequence ID" value="NZ_WMBC01000005.1"/>
</dbReference>
<dbReference type="EMBL" id="WMBC01000005">
    <property type="protein sequence ID" value="MTD61247.1"/>
    <property type="molecule type" value="Genomic_DNA"/>
</dbReference>
<dbReference type="Pfam" id="PF13443">
    <property type="entry name" value="HTH_26"/>
    <property type="match status" value="1"/>
</dbReference>
<accession>A0A844GLW5</accession>
<dbReference type="SUPFAM" id="SSF47413">
    <property type="entry name" value="lambda repressor-like DNA-binding domains"/>
    <property type="match status" value="1"/>
</dbReference>
<proteinExistence type="predicted"/>
<dbReference type="AlphaFoldDB" id="A0A844GLW5"/>
<dbReference type="InterPro" id="IPR001387">
    <property type="entry name" value="Cro/C1-type_HTH"/>
</dbReference>
<feature type="domain" description="HTH cro/C1-type" evidence="1">
    <location>
        <begin position="6"/>
        <end position="66"/>
    </location>
</feature>
<comment type="caution">
    <text evidence="2">The sequence shown here is derived from an EMBL/GenBank/DDBJ whole genome shotgun (WGS) entry which is preliminary data.</text>
</comment>
<dbReference type="GO" id="GO:0003677">
    <property type="term" value="F:DNA binding"/>
    <property type="evidence" value="ECO:0007669"/>
    <property type="project" value="InterPro"/>
</dbReference>
<gene>
    <name evidence="2" type="ORF">GKZ57_08190</name>
</gene>
<dbReference type="InterPro" id="IPR010982">
    <property type="entry name" value="Lambda_DNA-bd_dom_sf"/>
</dbReference>